<organism evidence="2 3">
    <name type="scientific">Thalassospira profundimaris</name>
    <dbReference type="NCBI Taxonomy" id="502049"/>
    <lineage>
        <taxon>Bacteria</taxon>
        <taxon>Pseudomonadati</taxon>
        <taxon>Pseudomonadota</taxon>
        <taxon>Alphaproteobacteria</taxon>
        <taxon>Rhodospirillales</taxon>
        <taxon>Thalassospiraceae</taxon>
        <taxon>Thalassospira</taxon>
    </lineage>
</organism>
<dbReference type="AlphaFoldDB" id="A0A367VAP5"/>
<gene>
    <name evidence="2" type="ORF">TH6_10390</name>
</gene>
<dbReference type="InterPro" id="IPR032710">
    <property type="entry name" value="NTF2-like_dom_sf"/>
</dbReference>
<evidence type="ECO:0000259" key="1">
    <source>
        <dbReference type="Pfam" id="PF12680"/>
    </source>
</evidence>
<comment type="caution">
    <text evidence="2">The sequence shown here is derived from an EMBL/GenBank/DDBJ whole genome shotgun (WGS) entry which is preliminary data.</text>
</comment>
<dbReference type="SUPFAM" id="SSF54427">
    <property type="entry name" value="NTF2-like"/>
    <property type="match status" value="1"/>
</dbReference>
<dbReference type="EMBL" id="JPWB01000004">
    <property type="protein sequence ID" value="RCK22079.1"/>
    <property type="molecule type" value="Genomic_DNA"/>
</dbReference>
<evidence type="ECO:0000313" key="3">
    <source>
        <dbReference type="Proteomes" id="UP000253061"/>
    </source>
</evidence>
<name>A0A367VAP5_9PROT</name>
<dbReference type="RefSeq" id="WP_062953887.1">
    <property type="nucleotide sequence ID" value="NZ_JPWB01000004.1"/>
</dbReference>
<reference evidence="2 3" key="1">
    <citation type="submission" date="2014-07" db="EMBL/GenBank/DDBJ databases">
        <title>Draft genome sequence of Thalassospira profundimaris R8-17.</title>
        <authorList>
            <person name="Lai Q."/>
            <person name="Shao Z."/>
        </authorList>
    </citation>
    <scope>NUCLEOTIDE SEQUENCE [LARGE SCALE GENOMIC DNA]</scope>
    <source>
        <strain evidence="2 3">R8-17</strain>
    </source>
</reference>
<dbReference type="Proteomes" id="UP000253061">
    <property type="component" value="Unassembled WGS sequence"/>
</dbReference>
<accession>A0A367VAP5</accession>
<proteinExistence type="predicted"/>
<dbReference type="InterPro" id="IPR037401">
    <property type="entry name" value="SnoaL-like"/>
</dbReference>
<sequence>MNEISDNKRQLLAAYADYYATLSLETIDQLNGLVTEDFVFCDPFTTVQGPKNVCAYLAKAFTDADHPRFVVTHRAIDGDRGFLRWQFSARVKVIGDWEFTGMSEVTFNQDGSRLTSHFDHWDSGQNFYAKIPVLRWFIQRLARRVAPS</sequence>
<dbReference type="Pfam" id="PF12680">
    <property type="entry name" value="SnoaL_2"/>
    <property type="match status" value="1"/>
</dbReference>
<dbReference type="Gene3D" id="3.10.450.50">
    <property type="match status" value="1"/>
</dbReference>
<evidence type="ECO:0000313" key="2">
    <source>
        <dbReference type="EMBL" id="RCK22079.1"/>
    </source>
</evidence>
<protein>
    <recommendedName>
        <fullName evidence="1">SnoaL-like domain-containing protein</fullName>
    </recommendedName>
</protein>
<feature type="domain" description="SnoaL-like" evidence="1">
    <location>
        <begin position="17"/>
        <end position="111"/>
    </location>
</feature>